<comment type="caution">
    <text evidence="2">The sequence shown here is derived from an EMBL/GenBank/DDBJ whole genome shotgun (WGS) entry which is preliminary data.</text>
</comment>
<dbReference type="InterPro" id="IPR000595">
    <property type="entry name" value="cNMP-bd_dom"/>
</dbReference>
<dbReference type="SUPFAM" id="SSF51206">
    <property type="entry name" value="cAMP-binding domain-like"/>
    <property type="match status" value="1"/>
</dbReference>
<keyword evidence="3" id="KW-1185">Reference proteome</keyword>
<name>A0A401YMV7_9ACTN</name>
<reference evidence="2 3" key="1">
    <citation type="submission" date="2018-12" db="EMBL/GenBank/DDBJ databases">
        <title>Draft genome sequence of Embleya hyalina NBRC 13850T.</title>
        <authorList>
            <person name="Komaki H."/>
            <person name="Hosoyama A."/>
            <person name="Kimura A."/>
            <person name="Ichikawa N."/>
            <person name="Tamura T."/>
        </authorList>
    </citation>
    <scope>NUCLEOTIDE SEQUENCE [LARGE SCALE GENOMIC DNA]</scope>
    <source>
        <strain evidence="2 3">NBRC 13850</strain>
    </source>
</reference>
<sequence length="156" mass="17268">MFHVSGRIGLIPKQHLDRLLAFGRPVTFEPGTRLFEEDRPARSFWLVEGGSVCLDVHVPGGHPATVETLGPGELVGWSWLFPPYRWHLGGRAVGPVRAVEFDAGAVRAECERDPDFGRAINLVCAQVIADRLQASRLRLLDLYGPHHAANDDLAER</sequence>
<dbReference type="RefSeq" id="WP_126637952.1">
    <property type="nucleotide sequence ID" value="NZ_BIFH01000019.1"/>
</dbReference>
<dbReference type="Pfam" id="PF00027">
    <property type="entry name" value="cNMP_binding"/>
    <property type="match status" value="1"/>
</dbReference>
<organism evidence="2 3">
    <name type="scientific">Embleya hyalina</name>
    <dbReference type="NCBI Taxonomy" id="516124"/>
    <lineage>
        <taxon>Bacteria</taxon>
        <taxon>Bacillati</taxon>
        <taxon>Actinomycetota</taxon>
        <taxon>Actinomycetes</taxon>
        <taxon>Kitasatosporales</taxon>
        <taxon>Streptomycetaceae</taxon>
        <taxon>Embleya</taxon>
    </lineage>
</organism>
<evidence type="ECO:0000259" key="1">
    <source>
        <dbReference type="PROSITE" id="PS50042"/>
    </source>
</evidence>
<dbReference type="CDD" id="cd00038">
    <property type="entry name" value="CAP_ED"/>
    <property type="match status" value="1"/>
</dbReference>
<accession>A0A401YMV7</accession>
<dbReference type="Proteomes" id="UP000286931">
    <property type="component" value="Unassembled WGS sequence"/>
</dbReference>
<dbReference type="PROSITE" id="PS50042">
    <property type="entry name" value="CNMP_BINDING_3"/>
    <property type="match status" value="1"/>
</dbReference>
<dbReference type="OrthoDB" id="290916at2"/>
<dbReference type="InterPro" id="IPR018490">
    <property type="entry name" value="cNMP-bd_dom_sf"/>
</dbReference>
<evidence type="ECO:0000313" key="2">
    <source>
        <dbReference type="EMBL" id="GCD95839.1"/>
    </source>
</evidence>
<dbReference type="EMBL" id="BIFH01000019">
    <property type="protein sequence ID" value="GCD95839.1"/>
    <property type="molecule type" value="Genomic_DNA"/>
</dbReference>
<gene>
    <name evidence="2" type="ORF">EHYA_03523</name>
</gene>
<proteinExistence type="predicted"/>
<dbReference type="InterPro" id="IPR014710">
    <property type="entry name" value="RmlC-like_jellyroll"/>
</dbReference>
<dbReference type="Gene3D" id="2.60.120.10">
    <property type="entry name" value="Jelly Rolls"/>
    <property type="match status" value="1"/>
</dbReference>
<protein>
    <recommendedName>
        <fullName evidence="1">Cyclic nucleotide-binding domain-containing protein</fullName>
    </recommendedName>
</protein>
<feature type="domain" description="Cyclic nucleotide-binding" evidence="1">
    <location>
        <begin position="11"/>
        <end position="76"/>
    </location>
</feature>
<evidence type="ECO:0000313" key="3">
    <source>
        <dbReference type="Proteomes" id="UP000286931"/>
    </source>
</evidence>
<dbReference type="AlphaFoldDB" id="A0A401YMV7"/>